<reference evidence="2 3" key="1">
    <citation type="submission" date="2019-03" db="EMBL/GenBank/DDBJ databases">
        <title>The genome sequence of Nitrosococcus wardiae strain D1FHST reveals the archetypal metabolic capacity of ammonia-oxidizing Gammaproteobacteria.</title>
        <authorList>
            <person name="Wang L."/>
            <person name="Lim C.K."/>
            <person name="Hanson T.E."/>
            <person name="Dang H."/>
            <person name="Klotz M.G."/>
        </authorList>
    </citation>
    <scope>NUCLEOTIDE SEQUENCE [LARGE SCALE GENOMIC DNA]</scope>
    <source>
        <strain evidence="2 3">D1FHS</strain>
    </source>
</reference>
<feature type="domain" description="Tc toxin complex TcA C-terminal TcB-binding" evidence="1">
    <location>
        <begin position="395"/>
        <end position="580"/>
    </location>
</feature>
<sequence length="583" mass="65272">MLEIEEIKQGPDPCSDPINQLQIDVELKHEVPEEWMPSFSYIMGNVSQVQHPEIVQTAITEINTMLAADASWENRMKGAQMVAEKALSQNGTSPKTVGSAFADSIKALDSAFGALLRDNQVFDSVKNVGINAGKGSAVSSAPYQNMAMSLSQDAFSYCISPNPIPRTLRLRAELNLHKLRTCRNITGMKRTLEPYAAPTDQISGLPQIGARGQLLLPGATTIVPTPYRFSFLIDRAKQILGVAQQMEAAMLAALEKRDAETYSRLKSKQDIELAGVQVTLQSLRVKEAEDGVQLAGLQKERAQIQVDQYETWLLGDLSANEKANLQHFEWVAASYKAASLVYWGFTEVSRSAEFAIKMLETKAQILAQQASYERRAQQWEFEKSLAEQDVRIGAQQVTIAEDHVRVVGQERTIALMQKDHAKDTAEFLANKFTNVELYDWMSGILEDVYSYFLQEATAVARLAENQLAFERQVTPPNYIRQDYGEAPSEDMVATTLTPGKTIDRRGLTGSARLLQDIYQLDQYAIETDKRKLQLTKTISLAALSPVEFQRFQEKTGVITFRTPQELFDRDFPGHYLRLIKRSG</sequence>
<evidence type="ECO:0000259" key="1">
    <source>
        <dbReference type="Pfam" id="PF18276"/>
    </source>
</evidence>
<name>A0A4V1AW29_9GAMM</name>
<evidence type="ECO:0000313" key="2">
    <source>
        <dbReference type="EMBL" id="QBQ55195.1"/>
    </source>
</evidence>
<dbReference type="OrthoDB" id="9781691at2"/>
<dbReference type="RefSeq" id="WP_134358463.1">
    <property type="nucleotide sequence ID" value="NZ_CP038033.1"/>
</dbReference>
<gene>
    <name evidence="2" type="ORF">E3U44_12255</name>
</gene>
<dbReference type="KEGG" id="nwr:E3U44_12255"/>
<dbReference type="AlphaFoldDB" id="A0A4V1AW29"/>
<keyword evidence="3" id="KW-1185">Reference proteome</keyword>
<dbReference type="Proteomes" id="UP000294325">
    <property type="component" value="Chromosome"/>
</dbReference>
<accession>A0A4V1AW29</accession>
<protein>
    <recommendedName>
        <fullName evidence="1">Tc toxin complex TcA C-terminal TcB-binding domain-containing protein</fullName>
    </recommendedName>
</protein>
<proteinExistence type="predicted"/>
<organism evidence="2 3">
    <name type="scientific">Nitrosococcus wardiae</name>
    <dbReference type="NCBI Taxonomy" id="1814290"/>
    <lineage>
        <taxon>Bacteria</taxon>
        <taxon>Pseudomonadati</taxon>
        <taxon>Pseudomonadota</taxon>
        <taxon>Gammaproteobacteria</taxon>
        <taxon>Chromatiales</taxon>
        <taxon>Chromatiaceae</taxon>
        <taxon>Nitrosococcus</taxon>
    </lineage>
</organism>
<dbReference type="Pfam" id="PF18276">
    <property type="entry name" value="TcA_TcB_BD"/>
    <property type="match status" value="1"/>
</dbReference>
<evidence type="ECO:0000313" key="3">
    <source>
        <dbReference type="Proteomes" id="UP000294325"/>
    </source>
</evidence>
<dbReference type="InterPro" id="IPR040840">
    <property type="entry name" value="TcA_TcB_BD"/>
</dbReference>
<dbReference type="EMBL" id="CP038033">
    <property type="protein sequence ID" value="QBQ55195.1"/>
    <property type="molecule type" value="Genomic_DNA"/>
</dbReference>